<gene>
    <name evidence="2" type="ORF">SR1949_40300</name>
</gene>
<dbReference type="RefSeq" id="WP_137668655.1">
    <property type="nucleotide sequence ID" value="NZ_BJCE01000187.1"/>
</dbReference>
<dbReference type="InterPro" id="IPR025478">
    <property type="entry name" value="COP23"/>
</dbReference>
<dbReference type="PROSITE" id="PS51257">
    <property type="entry name" value="PROKAR_LIPOPROTEIN"/>
    <property type="match status" value="1"/>
</dbReference>
<evidence type="ECO:0000256" key="1">
    <source>
        <dbReference type="SAM" id="SignalP"/>
    </source>
</evidence>
<evidence type="ECO:0008006" key="4">
    <source>
        <dbReference type="Google" id="ProtNLM"/>
    </source>
</evidence>
<feature type="signal peptide" evidence="1">
    <location>
        <begin position="1"/>
        <end position="21"/>
    </location>
</feature>
<accession>A0A480A6W3</accession>
<keyword evidence="1" id="KW-0732">Signal</keyword>
<evidence type="ECO:0000313" key="3">
    <source>
        <dbReference type="Proteomes" id="UP000300142"/>
    </source>
</evidence>
<name>A0A480A6W3_9CYAN</name>
<sequence>MKNYQWLLFISLFGLNLVLTACEKSEKVVFFCETDNDGEHTTKVKYQDKTKDLIVWKRTDFVKAGFPPQRRCEEVTPKLQDAYDNGTLKTLTWGYSEAENNPNQRFKSLCTTTGKECHTLILTLLESDDADNELKKFTAVLNGDASSAYQNSSCALPKQTGANLTCTVDIFKVFNK</sequence>
<comment type="caution">
    <text evidence="2">The sequence shown here is derived from an EMBL/GenBank/DDBJ whole genome shotgun (WGS) entry which is preliminary data.</text>
</comment>
<reference evidence="3" key="1">
    <citation type="submission" date="2019-02" db="EMBL/GenBank/DDBJ databases">
        <title>Draft genome sequence of Sphaerospermopsis reniformis NIES-1949.</title>
        <authorList>
            <person name="Yamaguchi H."/>
            <person name="Suzuki S."/>
            <person name="Kawachi M."/>
        </authorList>
    </citation>
    <scope>NUCLEOTIDE SEQUENCE [LARGE SCALE GENOMIC DNA]</scope>
    <source>
        <strain evidence="3">NIES-1949</strain>
    </source>
</reference>
<evidence type="ECO:0000313" key="2">
    <source>
        <dbReference type="EMBL" id="GCL38911.1"/>
    </source>
</evidence>
<feature type="chain" id="PRO_5019804753" description="Lipoprotein" evidence="1">
    <location>
        <begin position="22"/>
        <end position="176"/>
    </location>
</feature>
<dbReference type="EMBL" id="BJCE01000187">
    <property type="protein sequence ID" value="GCL38911.1"/>
    <property type="molecule type" value="Genomic_DNA"/>
</dbReference>
<dbReference type="Proteomes" id="UP000300142">
    <property type="component" value="Unassembled WGS sequence"/>
</dbReference>
<dbReference type="AlphaFoldDB" id="A0A480A6W3"/>
<organism evidence="2 3">
    <name type="scientific">Sphaerospermopsis reniformis</name>
    <dbReference type="NCBI Taxonomy" id="531300"/>
    <lineage>
        <taxon>Bacteria</taxon>
        <taxon>Bacillati</taxon>
        <taxon>Cyanobacteriota</taxon>
        <taxon>Cyanophyceae</taxon>
        <taxon>Nostocales</taxon>
        <taxon>Aphanizomenonaceae</taxon>
        <taxon>Sphaerospermopsis</taxon>
    </lineage>
</organism>
<proteinExistence type="predicted"/>
<keyword evidence="3" id="KW-1185">Reference proteome</keyword>
<protein>
    <recommendedName>
        <fullName evidence="4">Lipoprotein</fullName>
    </recommendedName>
</protein>
<dbReference type="Pfam" id="PF14218">
    <property type="entry name" value="COP23"/>
    <property type="match status" value="1"/>
</dbReference>